<evidence type="ECO:0000259" key="4">
    <source>
        <dbReference type="PROSITE" id="PS50949"/>
    </source>
</evidence>
<dbReference type="SMART" id="SM00345">
    <property type="entry name" value="HTH_GNTR"/>
    <property type="match status" value="1"/>
</dbReference>
<evidence type="ECO:0000313" key="5">
    <source>
        <dbReference type="EMBL" id="ASK65263.1"/>
    </source>
</evidence>
<accession>A0A220UC49</accession>
<dbReference type="GO" id="GO:0003677">
    <property type="term" value="F:DNA binding"/>
    <property type="evidence" value="ECO:0007669"/>
    <property type="project" value="UniProtKB-KW"/>
</dbReference>
<proteinExistence type="predicted"/>
<dbReference type="GO" id="GO:0003700">
    <property type="term" value="F:DNA-binding transcription factor activity"/>
    <property type="evidence" value="ECO:0007669"/>
    <property type="project" value="InterPro"/>
</dbReference>
<dbReference type="InterPro" id="IPR036388">
    <property type="entry name" value="WH-like_DNA-bd_sf"/>
</dbReference>
<name>A0A220UC49_9MICO</name>
<reference evidence="6" key="1">
    <citation type="submission" date="2017-07" db="EMBL/GenBank/DDBJ databases">
        <title>Brachybacterium sp. VR2415.</title>
        <authorList>
            <person name="Tak E.J."/>
            <person name="Bae J.-W."/>
        </authorList>
    </citation>
    <scope>NUCLEOTIDE SEQUENCE [LARGE SCALE GENOMIC DNA]</scope>
    <source>
        <strain evidence="6">VR2415</strain>
    </source>
</reference>
<dbReference type="Gene3D" id="1.10.10.10">
    <property type="entry name" value="Winged helix-like DNA-binding domain superfamily/Winged helix DNA-binding domain"/>
    <property type="match status" value="1"/>
</dbReference>
<keyword evidence="6" id="KW-1185">Reference proteome</keyword>
<protein>
    <submittedName>
        <fullName evidence="5">GntR family transcriptional regulator</fullName>
    </submittedName>
</protein>
<dbReference type="InterPro" id="IPR036390">
    <property type="entry name" value="WH_DNA-bd_sf"/>
</dbReference>
<dbReference type="Pfam" id="PF00392">
    <property type="entry name" value="GntR"/>
    <property type="match status" value="1"/>
</dbReference>
<evidence type="ECO:0000313" key="6">
    <source>
        <dbReference type="Proteomes" id="UP000198398"/>
    </source>
</evidence>
<dbReference type="KEGG" id="brv:CFK39_04815"/>
<dbReference type="PANTHER" id="PTHR38445:SF6">
    <property type="entry name" value="GNTR-FAMILY TRANSCRIPTIONAL REGULATOR"/>
    <property type="match status" value="1"/>
</dbReference>
<dbReference type="OrthoDB" id="3172099at2"/>
<dbReference type="PROSITE" id="PS50949">
    <property type="entry name" value="HTH_GNTR"/>
    <property type="match status" value="1"/>
</dbReference>
<feature type="domain" description="HTH gntR-type" evidence="4">
    <location>
        <begin position="7"/>
        <end position="75"/>
    </location>
</feature>
<evidence type="ECO:0000256" key="1">
    <source>
        <dbReference type="ARBA" id="ARBA00023015"/>
    </source>
</evidence>
<organism evidence="5 6">
    <name type="scientific">Brachybacterium avium</name>
    <dbReference type="NCBI Taxonomy" id="2017485"/>
    <lineage>
        <taxon>Bacteria</taxon>
        <taxon>Bacillati</taxon>
        <taxon>Actinomycetota</taxon>
        <taxon>Actinomycetes</taxon>
        <taxon>Micrococcales</taxon>
        <taxon>Dermabacteraceae</taxon>
        <taxon>Brachybacterium</taxon>
    </lineage>
</organism>
<keyword evidence="2" id="KW-0238">DNA-binding</keyword>
<dbReference type="CDD" id="cd07377">
    <property type="entry name" value="WHTH_GntR"/>
    <property type="match status" value="1"/>
</dbReference>
<dbReference type="EMBL" id="CP022316">
    <property type="protein sequence ID" value="ASK65263.1"/>
    <property type="molecule type" value="Genomic_DNA"/>
</dbReference>
<dbReference type="AlphaFoldDB" id="A0A220UC49"/>
<dbReference type="PANTHER" id="PTHR38445">
    <property type="entry name" value="HTH-TYPE TRANSCRIPTIONAL REPRESSOR YTRA"/>
    <property type="match status" value="1"/>
</dbReference>
<keyword evidence="1" id="KW-0805">Transcription regulation</keyword>
<dbReference type="Proteomes" id="UP000198398">
    <property type="component" value="Chromosome"/>
</dbReference>
<dbReference type="InterPro" id="IPR000524">
    <property type="entry name" value="Tscrpt_reg_HTH_GntR"/>
</dbReference>
<gene>
    <name evidence="5" type="ORF">CFK39_04815</name>
</gene>
<dbReference type="SUPFAM" id="SSF46785">
    <property type="entry name" value="Winged helix' DNA-binding domain"/>
    <property type="match status" value="1"/>
</dbReference>
<evidence type="ECO:0000256" key="2">
    <source>
        <dbReference type="ARBA" id="ARBA00023125"/>
    </source>
</evidence>
<keyword evidence="3" id="KW-0804">Transcription</keyword>
<dbReference type="RefSeq" id="WP_089064505.1">
    <property type="nucleotide sequence ID" value="NZ_CP022316.1"/>
</dbReference>
<evidence type="ECO:0000256" key="3">
    <source>
        <dbReference type="ARBA" id="ARBA00023163"/>
    </source>
</evidence>
<sequence>MQFDSSIPIWTQLVTEFSRRIVVGSWPAGARLPGVRALAGEFGVNPNTVQRAMSELEREGLCRSERTSGRFITEDSSRIDQLRATLAEQAADDFLDRARGFGMGHAQVQQLITERWDHHDPDHDEHTDSEGA</sequence>